<dbReference type="AlphaFoldDB" id="C5B0S8"/>
<gene>
    <name evidence="3" type="ordered locus">MexAM1_META1p3985</name>
</gene>
<evidence type="ECO:0000313" key="4">
    <source>
        <dbReference type="Proteomes" id="UP000009081"/>
    </source>
</evidence>
<dbReference type="eggNOG" id="ENOG5033ADZ">
    <property type="taxonomic scope" value="Bacteria"/>
</dbReference>
<dbReference type="EMBL" id="CP001510">
    <property type="protein sequence ID" value="ACS41665.1"/>
    <property type="molecule type" value="Genomic_DNA"/>
</dbReference>
<dbReference type="OrthoDB" id="8453986at2"/>
<evidence type="ECO:0000313" key="3">
    <source>
        <dbReference type="EMBL" id="ACS41665.1"/>
    </source>
</evidence>
<evidence type="ECO:0000256" key="1">
    <source>
        <dbReference type="SAM" id="MobiDB-lite"/>
    </source>
</evidence>
<keyword evidence="4" id="KW-1185">Reference proteome</keyword>
<dbReference type="HOGENOM" id="CLU_163857_1_0_5"/>
<dbReference type="Proteomes" id="UP000009081">
    <property type="component" value="Chromosome"/>
</dbReference>
<name>C5B0S8_METEA</name>
<dbReference type="STRING" id="272630.MexAM1_META1p3985"/>
<dbReference type="KEGG" id="mea:Mex_1p3985"/>
<feature type="domain" description="DUF5681" evidence="2">
    <location>
        <begin position="4"/>
        <end position="59"/>
    </location>
</feature>
<feature type="region of interest" description="Disordered" evidence="1">
    <location>
        <begin position="1"/>
        <end position="21"/>
    </location>
</feature>
<organism evidence="3 4">
    <name type="scientific">Methylorubrum extorquens (strain ATCC 14718 / DSM 1338 / JCM 2805 / NCIMB 9133 / AM1)</name>
    <name type="common">Methylobacterium extorquens</name>
    <dbReference type="NCBI Taxonomy" id="272630"/>
    <lineage>
        <taxon>Bacteria</taxon>
        <taxon>Pseudomonadati</taxon>
        <taxon>Pseudomonadota</taxon>
        <taxon>Alphaproteobacteria</taxon>
        <taxon>Hyphomicrobiales</taxon>
        <taxon>Methylobacteriaceae</taxon>
        <taxon>Methylorubrum</taxon>
    </lineage>
</organism>
<dbReference type="RefSeq" id="WP_015857179.1">
    <property type="nucleotide sequence ID" value="NC_012808.1"/>
</dbReference>
<dbReference type="Pfam" id="PF18932">
    <property type="entry name" value="DUF5681"/>
    <property type="match status" value="1"/>
</dbReference>
<sequence>MVGTPFEKGKSGNPTGRPKIPAEVRELARGATVKALSRAIELIDSADENVALKAVNTVLDRALGKPTQPVDGDGEGGPIRSLVQVRFVKPGER</sequence>
<proteinExistence type="predicted"/>
<protein>
    <recommendedName>
        <fullName evidence="2">DUF5681 domain-containing protein</fullName>
    </recommendedName>
</protein>
<accession>C5B0S8</accession>
<dbReference type="InterPro" id="IPR043736">
    <property type="entry name" value="DUF5681"/>
</dbReference>
<evidence type="ECO:0000259" key="2">
    <source>
        <dbReference type="Pfam" id="PF18932"/>
    </source>
</evidence>
<reference evidence="3 4" key="1">
    <citation type="journal article" date="2009" name="PLoS ONE">
        <title>Methylobacterium genome sequences: a reference blueprint to investigate microbial metabolism of C1 compounds from natural and industrial sources.</title>
        <authorList>
            <person name="Vuilleumier S."/>
            <person name="Chistoserdova L."/>
            <person name="Lee M.-C."/>
            <person name="Bringel F."/>
            <person name="Lajus A."/>
            <person name="Zhou Y."/>
            <person name="Gourion B."/>
            <person name="Barbe V."/>
            <person name="Chang J."/>
            <person name="Cruveiller S."/>
            <person name="Dossat C."/>
            <person name="Gillett W."/>
            <person name="Gruffaz C."/>
            <person name="Haugen E."/>
            <person name="Hourcade E."/>
            <person name="Levy R."/>
            <person name="Mangenot S."/>
            <person name="Muller E."/>
            <person name="Nadalig T."/>
            <person name="Pagni M."/>
            <person name="Penny C."/>
            <person name="Peyraud R."/>
            <person name="Robinson D.G."/>
            <person name="Roche D."/>
            <person name="Rouy Z."/>
            <person name="Saenampechek C."/>
            <person name="Salvignol G."/>
            <person name="Vallenet D."/>
            <person name="Wu Z."/>
            <person name="Marx C.J."/>
            <person name="Vorholt J.A."/>
            <person name="Olson M.V."/>
            <person name="Kaul R."/>
            <person name="Weissenbach J."/>
            <person name="Medigue C."/>
            <person name="Lidstrom M.E."/>
        </authorList>
    </citation>
    <scope>NUCLEOTIDE SEQUENCE [LARGE SCALE GENOMIC DNA]</scope>
    <source>
        <strain evidence="4">ATCC 14718 / DSM 1338 / JCM 2805 / NCIMB 9133 / AM1</strain>
    </source>
</reference>